<dbReference type="InterPro" id="IPR003663">
    <property type="entry name" value="Sugar/inositol_transpt"/>
</dbReference>
<sequence length="757" mass="81646">YPTESDSKRQPTWPVLAPELLIIHRKNSKLQPSLNKYILLVLCWLPPTLFSWVMENISSRTEQNRGGFVFVLISEYGRLDFFADIGVMSGAALFIREDLNISTTQVEILVGSLNALHYSPGSSNISNRCTSNGTRTSFPFLIAGRVVAGIGVGYSLMIAPVYVAELSPALTRGFLSSLPEVFINGGILLGYISNYALSGMPQNINWRLMLGLAAFPAIAVALAVLAMPESPRWLVMKGRLDEAKQVLMRTSETKEEAELRLKEIAKAASSLLITSTPAAGTSLSSNWHGQGVWRELLLRPTRPIRRILIAAIGVNFFMQASGNDAVVYYSPEVFREAGIHNKKHLVGVTILMGIAKTSFVLVSALFLDRFGRRPLLLLGSIGMAISLACLGFGSKFLEFSGDKPDWAIGLCVVAVCSAASFFSIGLGPITWVYSSEIFPMRLRAQGSSLAIGVNRLVSGLVAMTFLSISREITFGGMFFALAGIMVVGTVFFYFFLPETKGKSLEEIGVLFEDQANSEKAGTGMNKYTIVCALLASTNSILLGYDIGVMSGAVLCIKENLKITSTQVEILVGTLNMFSLFGSLASGKTSDYIGRRYTIVLAACTFLIGALLMGLATSYLFLLAGRAVAGIGVGYALMIAPVYTAELSPAMSRGFLTSLPEVFITFGLLVGYIVNYALSGLPPNMNWRLMLGLAAVPAVGIGLGVIAMPESPRWLVMKGKLSEAKQVLIRTSASEEEAQLRLEEISKAALALPPSTSH</sequence>
<organism evidence="12">
    <name type="scientific">Prunus dulcis</name>
    <name type="common">Almond</name>
    <name type="synonym">Amygdalus dulcis</name>
    <dbReference type="NCBI Taxonomy" id="3755"/>
    <lineage>
        <taxon>Eukaryota</taxon>
        <taxon>Viridiplantae</taxon>
        <taxon>Streptophyta</taxon>
        <taxon>Embryophyta</taxon>
        <taxon>Tracheophyta</taxon>
        <taxon>Spermatophyta</taxon>
        <taxon>Magnoliopsida</taxon>
        <taxon>eudicotyledons</taxon>
        <taxon>Gunneridae</taxon>
        <taxon>Pentapetalae</taxon>
        <taxon>rosids</taxon>
        <taxon>fabids</taxon>
        <taxon>Rosales</taxon>
        <taxon>Rosaceae</taxon>
        <taxon>Amygdaloideae</taxon>
        <taxon>Amygdaleae</taxon>
        <taxon>Prunus</taxon>
    </lineage>
</organism>
<evidence type="ECO:0000256" key="5">
    <source>
        <dbReference type="ARBA" id="ARBA00022692"/>
    </source>
</evidence>
<evidence type="ECO:0000256" key="4">
    <source>
        <dbReference type="ARBA" id="ARBA00022597"/>
    </source>
</evidence>
<protein>
    <submittedName>
        <fullName evidence="12">Polyol/monosaccharide transporter 5</fullName>
    </submittedName>
</protein>
<dbReference type="FunFam" id="1.20.1250.20:FF:000025">
    <property type="entry name" value="probable polyol transporter 4"/>
    <property type="match status" value="1"/>
</dbReference>
<feature type="transmembrane region" description="Helical" evidence="10">
    <location>
        <begin position="474"/>
        <end position="496"/>
    </location>
</feature>
<dbReference type="EMBL" id="AP020739">
    <property type="protein sequence ID" value="BBN68379.1"/>
    <property type="molecule type" value="Genomic_DNA"/>
</dbReference>
<comment type="subcellular location">
    <subcellularLocation>
        <location evidence="1">Membrane</location>
        <topology evidence="1">Multi-pass membrane protein</topology>
    </subcellularLocation>
</comment>
<feature type="transmembrane region" description="Helical" evidence="10">
    <location>
        <begin position="140"/>
        <end position="162"/>
    </location>
</feature>
<accession>A0A5H2XNA3</accession>
<dbReference type="NCBIfam" id="TIGR00879">
    <property type="entry name" value="SP"/>
    <property type="match status" value="1"/>
</dbReference>
<evidence type="ECO:0000256" key="2">
    <source>
        <dbReference type="ARBA" id="ARBA00010992"/>
    </source>
</evidence>
<keyword evidence="7 10" id="KW-1133">Transmembrane helix</keyword>
<keyword evidence="4" id="KW-0762">Sugar transport</keyword>
<evidence type="ECO:0000256" key="6">
    <source>
        <dbReference type="ARBA" id="ARBA00022847"/>
    </source>
</evidence>
<gene>
    <name evidence="12" type="ORF">Prudu_402S000400</name>
</gene>
<feature type="transmembrane region" description="Helical" evidence="10">
    <location>
        <begin position="688"/>
        <end position="707"/>
    </location>
</feature>
<dbReference type="GO" id="GO:0016020">
    <property type="term" value="C:membrane"/>
    <property type="evidence" value="ECO:0007669"/>
    <property type="project" value="UniProtKB-SubCell"/>
</dbReference>
<name>A0A5H2XNA3_PRUDU</name>
<evidence type="ECO:0000313" key="12">
    <source>
        <dbReference type="EMBL" id="BBN68379.1"/>
    </source>
</evidence>
<feature type="non-terminal residue" evidence="12">
    <location>
        <position position="1"/>
    </location>
</feature>
<dbReference type="PROSITE" id="PS00216">
    <property type="entry name" value="SUGAR_TRANSPORT_1"/>
    <property type="match status" value="1"/>
</dbReference>
<dbReference type="AlphaFoldDB" id="A0A5H2XNA3"/>
<feature type="transmembrane region" description="Helical" evidence="10">
    <location>
        <begin position="406"/>
        <end position="434"/>
    </location>
</feature>
<feature type="transmembrane region" description="Helical" evidence="10">
    <location>
        <begin position="446"/>
        <end position="468"/>
    </location>
</feature>
<reference evidence="12" key="1">
    <citation type="journal article" date="2019" name="Science">
        <title>Mutation of a bHLH transcription factor allowed almond domestication.</title>
        <authorList>
            <person name="Sanchez-Perez R."/>
            <person name="Pavan S."/>
            <person name="Mazzeo R."/>
            <person name="Moldovan C."/>
            <person name="Aiese Cigliano R."/>
            <person name="Del Cueto J."/>
            <person name="Ricciardi F."/>
            <person name="Lotti C."/>
            <person name="Ricciardi L."/>
            <person name="Dicenta F."/>
            <person name="Lopez-Marques R.L."/>
            <person name="Lindberg Moller B."/>
        </authorList>
    </citation>
    <scope>NUCLEOTIDE SEQUENCE</scope>
</reference>
<feature type="transmembrane region" description="Helical" evidence="10">
    <location>
        <begin position="527"/>
        <end position="547"/>
    </location>
</feature>
<evidence type="ECO:0000256" key="8">
    <source>
        <dbReference type="ARBA" id="ARBA00023136"/>
    </source>
</evidence>
<feature type="transmembrane region" description="Helical" evidence="10">
    <location>
        <begin position="596"/>
        <end position="616"/>
    </location>
</feature>
<evidence type="ECO:0000256" key="10">
    <source>
        <dbReference type="SAM" id="Phobius"/>
    </source>
</evidence>
<feature type="transmembrane region" description="Helical" evidence="10">
    <location>
        <begin position="174"/>
        <end position="192"/>
    </location>
</feature>
<dbReference type="PRINTS" id="PR00171">
    <property type="entry name" value="SUGRTRNSPORT"/>
</dbReference>
<dbReference type="InterPro" id="IPR036259">
    <property type="entry name" value="MFS_trans_sf"/>
</dbReference>
<keyword evidence="6" id="KW-0769">Symport</keyword>
<dbReference type="GO" id="GO:0015293">
    <property type="term" value="F:symporter activity"/>
    <property type="evidence" value="ECO:0007669"/>
    <property type="project" value="UniProtKB-KW"/>
</dbReference>
<dbReference type="PANTHER" id="PTHR23500:SF432">
    <property type="entry name" value="POLYOL TRANSPORTER 5-LIKE"/>
    <property type="match status" value="1"/>
</dbReference>
<dbReference type="PANTHER" id="PTHR23500">
    <property type="entry name" value="SOLUTE CARRIER FAMILY 2, FACILITATED GLUCOSE TRANSPORTER"/>
    <property type="match status" value="1"/>
</dbReference>
<dbReference type="GO" id="GO:0015144">
    <property type="term" value="F:carbohydrate transmembrane transporter activity"/>
    <property type="evidence" value="ECO:0007669"/>
    <property type="project" value="InterPro"/>
</dbReference>
<evidence type="ECO:0000256" key="3">
    <source>
        <dbReference type="ARBA" id="ARBA00022448"/>
    </source>
</evidence>
<keyword evidence="3" id="KW-0813">Transport</keyword>
<feature type="non-terminal residue" evidence="12">
    <location>
        <position position="757"/>
    </location>
</feature>
<keyword evidence="5 10" id="KW-0812">Transmembrane</keyword>
<feature type="domain" description="Major facilitator superfamily (MFS) profile" evidence="11">
    <location>
        <begin position="531"/>
        <end position="757"/>
    </location>
</feature>
<feature type="coiled-coil region" evidence="9">
    <location>
        <begin position="240"/>
        <end position="267"/>
    </location>
</feature>
<comment type="similarity">
    <text evidence="2">Belongs to the major facilitator superfamily. Sugar transporter (TC 2.A.1.1) family.</text>
</comment>
<feature type="transmembrane region" description="Helical" evidence="10">
    <location>
        <begin position="654"/>
        <end position="676"/>
    </location>
</feature>
<dbReference type="PROSITE" id="PS50850">
    <property type="entry name" value="MFS"/>
    <property type="match status" value="2"/>
</dbReference>
<keyword evidence="8 10" id="KW-0472">Membrane</keyword>
<dbReference type="Pfam" id="PF00083">
    <property type="entry name" value="Sugar_tr"/>
    <property type="match status" value="2"/>
</dbReference>
<dbReference type="SUPFAM" id="SSF103473">
    <property type="entry name" value="MFS general substrate transporter"/>
    <property type="match status" value="2"/>
</dbReference>
<feature type="transmembrane region" description="Helical" evidence="10">
    <location>
        <begin position="622"/>
        <end position="642"/>
    </location>
</feature>
<dbReference type="InterPro" id="IPR005829">
    <property type="entry name" value="Sugar_transporter_CS"/>
</dbReference>
<feature type="domain" description="Major facilitator superfamily (MFS) profile" evidence="11">
    <location>
        <begin position="39"/>
        <end position="500"/>
    </location>
</feature>
<dbReference type="InterPro" id="IPR020846">
    <property type="entry name" value="MFS_dom"/>
</dbReference>
<dbReference type="InterPro" id="IPR005828">
    <property type="entry name" value="MFS_sugar_transport-like"/>
</dbReference>
<evidence type="ECO:0000256" key="1">
    <source>
        <dbReference type="ARBA" id="ARBA00004141"/>
    </source>
</evidence>
<feature type="transmembrane region" description="Helical" evidence="10">
    <location>
        <begin position="344"/>
        <end position="367"/>
    </location>
</feature>
<evidence type="ECO:0000256" key="9">
    <source>
        <dbReference type="SAM" id="Coils"/>
    </source>
</evidence>
<dbReference type="Gene3D" id="1.20.1250.20">
    <property type="entry name" value="MFS general substrate transporter like domains"/>
    <property type="match status" value="2"/>
</dbReference>
<proteinExistence type="inferred from homology"/>
<feature type="transmembrane region" description="Helical" evidence="10">
    <location>
        <begin position="374"/>
        <end position="394"/>
    </location>
</feature>
<dbReference type="InterPro" id="IPR045262">
    <property type="entry name" value="STP/PLT_plant"/>
</dbReference>
<evidence type="ECO:0000259" key="11">
    <source>
        <dbReference type="PROSITE" id="PS50850"/>
    </source>
</evidence>
<feature type="transmembrane region" description="Helical" evidence="10">
    <location>
        <begin position="204"/>
        <end position="227"/>
    </location>
</feature>
<keyword evidence="9" id="KW-0175">Coiled coil</keyword>
<feature type="transmembrane region" description="Helical" evidence="10">
    <location>
        <begin position="567"/>
        <end position="584"/>
    </location>
</feature>
<evidence type="ECO:0000256" key="7">
    <source>
        <dbReference type="ARBA" id="ARBA00022989"/>
    </source>
</evidence>
<dbReference type="PROSITE" id="PS00217">
    <property type="entry name" value="SUGAR_TRANSPORT_2"/>
    <property type="match status" value="2"/>
</dbReference>